<dbReference type="EMBL" id="OZ034813">
    <property type="protein sequence ID" value="CAL1354156.1"/>
    <property type="molecule type" value="Genomic_DNA"/>
</dbReference>
<evidence type="ECO:0000256" key="1">
    <source>
        <dbReference type="SAM" id="MobiDB-lite"/>
    </source>
</evidence>
<dbReference type="AlphaFoldDB" id="A0AAV2CE46"/>
<name>A0AAV2CE46_9ROSI</name>
<gene>
    <name evidence="2" type="ORF">LTRI10_LOCUS1997</name>
</gene>
<keyword evidence="3" id="KW-1185">Reference proteome</keyword>
<evidence type="ECO:0000313" key="2">
    <source>
        <dbReference type="EMBL" id="CAL1354156.1"/>
    </source>
</evidence>
<organism evidence="2 3">
    <name type="scientific">Linum trigynum</name>
    <dbReference type="NCBI Taxonomy" id="586398"/>
    <lineage>
        <taxon>Eukaryota</taxon>
        <taxon>Viridiplantae</taxon>
        <taxon>Streptophyta</taxon>
        <taxon>Embryophyta</taxon>
        <taxon>Tracheophyta</taxon>
        <taxon>Spermatophyta</taxon>
        <taxon>Magnoliopsida</taxon>
        <taxon>eudicotyledons</taxon>
        <taxon>Gunneridae</taxon>
        <taxon>Pentapetalae</taxon>
        <taxon>rosids</taxon>
        <taxon>fabids</taxon>
        <taxon>Malpighiales</taxon>
        <taxon>Linaceae</taxon>
        <taxon>Linum</taxon>
    </lineage>
</organism>
<feature type="region of interest" description="Disordered" evidence="1">
    <location>
        <begin position="1"/>
        <end position="28"/>
    </location>
</feature>
<protein>
    <submittedName>
        <fullName evidence="2">Uncharacterized protein</fullName>
    </submittedName>
</protein>
<reference evidence="2 3" key="1">
    <citation type="submission" date="2024-04" db="EMBL/GenBank/DDBJ databases">
        <authorList>
            <person name="Fracassetti M."/>
        </authorList>
    </citation>
    <scope>NUCLEOTIDE SEQUENCE [LARGE SCALE GENOMIC DNA]</scope>
</reference>
<sequence length="83" mass="8765">MAKTLNAGSRSRTGIPVSSLLPPGTVDDPANATVATSAATTEHDSLVLESHSLPVFASCLWVFNKICFLSCCIEERSWVALTA</sequence>
<dbReference type="Proteomes" id="UP001497516">
    <property type="component" value="Chromosome 1"/>
</dbReference>
<feature type="compositionally biased region" description="Polar residues" evidence="1">
    <location>
        <begin position="1"/>
        <end position="12"/>
    </location>
</feature>
<proteinExistence type="predicted"/>
<accession>A0AAV2CE46</accession>
<evidence type="ECO:0000313" key="3">
    <source>
        <dbReference type="Proteomes" id="UP001497516"/>
    </source>
</evidence>